<evidence type="ECO:0000313" key="2">
    <source>
        <dbReference type="EMBL" id="TNJ62366.1"/>
    </source>
</evidence>
<evidence type="ECO:0000256" key="1">
    <source>
        <dbReference type="SAM" id="MobiDB-lite"/>
    </source>
</evidence>
<dbReference type="AlphaFoldDB" id="A0A5C4T096"/>
<name>A0A5C4T096_9BACL</name>
<gene>
    <name evidence="2" type="ORF">FE784_30815</name>
</gene>
<comment type="caution">
    <text evidence="2">The sequence shown here is derived from an EMBL/GenBank/DDBJ whole genome shotgun (WGS) entry which is preliminary data.</text>
</comment>
<protein>
    <submittedName>
        <fullName evidence="2">Uncharacterized protein</fullName>
    </submittedName>
</protein>
<feature type="region of interest" description="Disordered" evidence="1">
    <location>
        <begin position="93"/>
        <end position="122"/>
    </location>
</feature>
<feature type="non-terminal residue" evidence="2">
    <location>
        <position position="122"/>
    </location>
</feature>
<organism evidence="2 3">
    <name type="scientific">Paenibacillus hemerocallicola</name>
    <dbReference type="NCBI Taxonomy" id="1172614"/>
    <lineage>
        <taxon>Bacteria</taxon>
        <taxon>Bacillati</taxon>
        <taxon>Bacillota</taxon>
        <taxon>Bacilli</taxon>
        <taxon>Bacillales</taxon>
        <taxon>Paenibacillaceae</taxon>
        <taxon>Paenibacillus</taxon>
    </lineage>
</organism>
<proteinExistence type="predicted"/>
<dbReference type="Proteomes" id="UP000307943">
    <property type="component" value="Unassembled WGS sequence"/>
</dbReference>
<sequence>MTTRHTSIHRRPDGELTKKATPSTKQPQTAEAHPMMQLQRSFGNKAIGNMLSGTQQQAALPEGVQAKLTVGPAGDAYEQEADQVGKLVADRITSAPDGGQSVQREEIEEESEELQMKRAPEG</sequence>
<dbReference type="RefSeq" id="WP_218103838.1">
    <property type="nucleotide sequence ID" value="NZ_VDCQ01000060.1"/>
</dbReference>
<keyword evidence="3" id="KW-1185">Reference proteome</keyword>
<dbReference type="EMBL" id="VDCQ01000060">
    <property type="protein sequence ID" value="TNJ62366.1"/>
    <property type="molecule type" value="Genomic_DNA"/>
</dbReference>
<accession>A0A5C4T096</accession>
<feature type="compositionally biased region" description="Polar residues" evidence="1">
    <location>
        <begin position="20"/>
        <end position="29"/>
    </location>
</feature>
<reference evidence="2 3" key="1">
    <citation type="submission" date="2019-05" db="EMBL/GenBank/DDBJ databases">
        <title>We sequenced the genome of Paenibacillus hemerocallicola KCTC 33185 for further insight into its adaptation and study the phylogeny of Paenibacillus.</title>
        <authorList>
            <person name="Narsing Rao M.P."/>
        </authorList>
    </citation>
    <scope>NUCLEOTIDE SEQUENCE [LARGE SCALE GENOMIC DNA]</scope>
    <source>
        <strain evidence="2 3">KCTC 33185</strain>
    </source>
</reference>
<feature type="region of interest" description="Disordered" evidence="1">
    <location>
        <begin position="1"/>
        <end position="34"/>
    </location>
</feature>
<evidence type="ECO:0000313" key="3">
    <source>
        <dbReference type="Proteomes" id="UP000307943"/>
    </source>
</evidence>